<proteinExistence type="predicted"/>
<reference evidence="3" key="2">
    <citation type="submission" date="2020-11" db="EMBL/GenBank/DDBJ databases">
        <authorList>
            <consortium name="DOE Joint Genome Institute"/>
            <person name="Kuo A."/>
            <person name="Miyauchi S."/>
            <person name="Kiss E."/>
            <person name="Drula E."/>
            <person name="Kohler A."/>
            <person name="Sanchez-Garcia M."/>
            <person name="Andreopoulos B."/>
            <person name="Barry K.W."/>
            <person name="Bonito G."/>
            <person name="Buee M."/>
            <person name="Carver A."/>
            <person name="Chen C."/>
            <person name="Cichocki N."/>
            <person name="Clum A."/>
            <person name="Culley D."/>
            <person name="Crous P.W."/>
            <person name="Fauchery L."/>
            <person name="Girlanda M."/>
            <person name="Hayes R."/>
            <person name="Keri Z."/>
            <person name="Labutti K."/>
            <person name="Lipzen A."/>
            <person name="Lombard V."/>
            <person name="Magnuson J."/>
            <person name="Maillard F."/>
            <person name="Morin E."/>
            <person name="Murat C."/>
            <person name="Nolan M."/>
            <person name="Ohm R."/>
            <person name="Pangilinan J."/>
            <person name="Pereira M."/>
            <person name="Perotto S."/>
            <person name="Peter M."/>
            <person name="Riley R."/>
            <person name="Sitrit Y."/>
            <person name="Stielow B."/>
            <person name="Szollosi G."/>
            <person name="Zifcakova L."/>
            <person name="Stursova M."/>
            <person name="Spatafora J.W."/>
            <person name="Tedersoo L."/>
            <person name="Vaario L.-M."/>
            <person name="Yamada A."/>
            <person name="Yan M."/>
            <person name="Wang P."/>
            <person name="Xu J."/>
            <person name="Bruns T."/>
            <person name="Baldrian P."/>
            <person name="Vilgalys R."/>
            <person name="Henrissat B."/>
            <person name="Grigoriev I.V."/>
            <person name="Hibbett D."/>
            <person name="Nagy L.G."/>
            <person name="Martin F.M."/>
        </authorList>
    </citation>
    <scope>NUCLEOTIDE SEQUENCE</scope>
    <source>
        <strain evidence="3">UH-Tt-Lm1</strain>
    </source>
</reference>
<keyword evidence="2" id="KW-1133">Transmembrane helix</keyword>
<evidence type="ECO:0000313" key="3">
    <source>
        <dbReference type="EMBL" id="KAF9790347.1"/>
    </source>
</evidence>
<feature type="transmembrane region" description="Helical" evidence="2">
    <location>
        <begin position="93"/>
        <end position="115"/>
    </location>
</feature>
<evidence type="ECO:0000256" key="2">
    <source>
        <dbReference type="SAM" id="Phobius"/>
    </source>
</evidence>
<dbReference type="AlphaFoldDB" id="A0A9P6HMH5"/>
<feature type="transmembrane region" description="Helical" evidence="2">
    <location>
        <begin position="127"/>
        <end position="148"/>
    </location>
</feature>
<evidence type="ECO:0000313" key="4">
    <source>
        <dbReference type="Proteomes" id="UP000736335"/>
    </source>
</evidence>
<comment type="caution">
    <text evidence="3">The sequence shown here is derived from an EMBL/GenBank/DDBJ whole genome shotgun (WGS) entry which is preliminary data.</text>
</comment>
<accession>A0A9P6HMH5</accession>
<keyword evidence="2" id="KW-0472">Membrane</keyword>
<dbReference type="OrthoDB" id="3366475at2759"/>
<reference evidence="3" key="1">
    <citation type="journal article" date="2020" name="Nat. Commun.">
        <title>Large-scale genome sequencing of mycorrhizal fungi provides insights into the early evolution of symbiotic traits.</title>
        <authorList>
            <person name="Miyauchi S."/>
            <person name="Kiss E."/>
            <person name="Kuo A."/>
            <person name="Drula E."/>
            <person name="Kohler A."/>
            <person name="Sanchez-Garcia M."/>
            <person name="Morin E."/>
            <person name="Andreopoulos B."/>
            <person name="Barry K.W."/>
            <person name="Bonito G."/>
            <person name="Buee M."/>
            <person name="Carver A."/>
            <person name="Chen C."/>
            <person name="Cichocki N."/>
            <person name="Clum A."/>
            <person name="Culley D."/>
            <person name="Crous P.W."/>
            <person name="Fauchery L."/>
            <person name="Girlanda M."/>
            <person name="Hayes R.D."/>
            <person name="Keri Z."/>
            <person name="LaButti K."/>
            <person name="Lipzen A."/>
            <person name="Lombard V."/>
            <person name="Magnuson J."/>
            <person name="Maillard F."/>
            <person name="Murat C."/>
            <person name="Nolan M."/>
            <person name="Ohm R.A."/>
            <person name="Pangilinan J."/>
            <person name="Pereira M.F."/>
            <person name="Perotto S."/>
            <person name="Peter M."/>
            <person name="Pfister S."/>
            <person name="Riley R."/>
            <person name="Sitrit Y."/>
            <person name="Stielow J.B."/>
            <person name="Szollosi G."/>
            <person name="Zifcakova L."/>
            <person name="Stursova M."/>
            <person name="Spatafora J.W."/>
            <person name="Tedersoo L."/>
            <person name="Vaario L.M."/>
            <person name="Yamada A."/>
            <person name="Yan M."/>
            <person name="Wang P."/>
            <person name="Xu J."/>
            <person name="Bruns T."/>
            <person name="Baldrian P."/>
            <person name="Vilgalys R."/>
            <person name="Dunand C."/>
            <person name="Henrissat B."/>
            <person name="Grigoriev I.V."/>
            <person name="Hibbett D."/>
            <person name="Nagy L.G."/>
            <person name="Martin F.M."/>
        </authorList>
    </citation>
    <scope>NUCLEOTIDE SEQUENCE</scope>
    <source>
        <strain evidence="3">UH-Tt-Lm1</strain>
    </source>
</reference>
<dbReference type="Proteomes" id="UP000736335">
    <property type="component" value="Unassembled WGS sequence"/>
</dbReference>
<organism evidence="3 4">
    <name type="scientific">Thelephora terrestris</name>
    <dbReference type="NCBI Taxonomy" id="56493"/>
    <lineage>
        <taxon>Eukaryota</taxon>
        <taxon>Fungi</taxon>
        <taxon>Dikarya</taxon>
        <taxon>Basidiomycota</taxon>
        <taxon>Agaricomycotina</taxon>
        <taxon>Agaricomycetes</taxon>
        <taxon>Thelephorales</taxon>
        <taxon>Thelephoraceae</taxon>
        <taxon>Thelephora</taxon>
    </lineage>
</organism>
<feature type="region of interest" description="Disordered" evidence="1">
    <location>
        <begin position="161"/>
        <end position="191"/>
    </location>
</feature>
<keyword evidence="4" id="KW-1185">Reference proteome</keyword>
<sequence>MLSDRRKLEFGRQRGGQQLKAGDDVSICTFATAMSIVVNVVSGDGDNQRPLREFASHTRHGFTFVISLCYSFVSNLTRWSLSPFVLVHPVISYLVAPLLVFVTMIINISLLAPFSAARYVLSSLYPIYVFCGIACITGVVVGIGGRVLSALLTRAFAKTERGGGPPTNLLAAKGSDRRGRRRRLRVGEGDT</sequence>
<evidence type="ECO:0008006" key="5">
    <source>
        <dbReference type="Google" id="ProtNLM"/>
    </source>
</evidence>
<evidence type="ECO:0000256" key="1">
    <source>
        <dbReference type="SAM" id="MobiDB-lite"/>
    </source>
</evidence>
<name>A0A9P6HMH5_9AGAM</name>
<gene>
    <name evidence="3" type="ORF">BJ322DRAFT_382719</name>
</gene>
<dbReference type="EMBL" id="WIUZ02000002">
    <property type="protein sequence ID" value="KAF9790347.1"/>
    <property type="molecule type" value="Genomic_DNA"/>
</dbReference>
<protein>
    <recommendedName>
        <fullName evidence="5">Transmembrane protein</fullName>
    </recommendedName>
</protein>
<keyword evidence="2" id="KW-0812">Transmembrane</keyword>